<dbReference type="GO" id="GO:0030313">
    <property type="term" value="C:cell envelope"/>
    <property type="evidence" value="ECO:0007669"/>
    <property type="project" value="UniProtKB-SubCell"/>
</dbReference>
<dbReference type="AlphaFoldDB" id="A0A5B8RWI8"/>
<keyword evidence="3 5" id="KW-0479">Metal-binding</keyword>
<dbReference type="RefSeq" id="WP_013722072.1">
    <property type="nucleotide sequence ID" value="NZ_CP042344.1"/>
</dbReference>
<dbReference type="InterPro" id="IPR006121">
    <property type="entry name" value="HMA_dom"/>
</dbReference>
<evidence type="ECO:0000256" key="1">
    <source>
        <dbReference type="ARBA" id="ARBA00004196"/>
    </source>
</evidence>
<accession>A0A5B8RWI8</accession>
<evidence type="ECO:0000256" key="5">
    <source>
        <dbReference type="RuleBase" id="RU361212"/>
    </source>
</evidence>
<keyword evidence="6" id="KW-0732">Signal</keyword>
<dbReference type="OrthoDB" id="7205933at2"/>
<dbReference type="CDD" id="cd00371">
    <property type="entry name" value="HMA"/>
    <property type="match status" value="1"/>
</dbReference>
<dbReference type="PROSITE" id="PS50846">
    <property type="entry name" value="HMA_2"/>
    <property type="match status" value="1"/>
</dbReference>
<dbReference type="SUPFAM" id="SSF55008">
    <property type="entry name" value="HMA, heavy metal-associated domain"/>
    <property type="match status" value="1"/>
</dbReference>
<comment type="subcellular location">
    <subcellularLocation>
        <location evidence="1">Cell envelope</location>
    </subcellularLocation>
    <subcellularLocation>
        <location evidence="5">Periplasm</location>
    </subcellularLocation>
</comment>
<feature type="domain" description="HMA" evidence="7">
    <location>
        <begin position="23"/>
        <end position="89"/>
    </location>
</feature>
<dbReference type="Proteomes" id="UP000321199">
    <property type="component" value="Chromosome"/>
</dbReference>
<dbReference type="NCBIfam" id="TIGR02052">
    <property type="entry name" value="MerP"/>
    <property type="match status" value="1"/>
</dbReference>
<organism evidence="8 9">
    <name type="scientific">Comamonas flocculans</name>
    <dbReference type="NCBI Taxonomy" id="2597701"/>
    <lineage>
        <taxon>Bacteria</taxon>
        <taxon>Pseudomonadati</taxon>
        <taxon>Pseudomonadota</taxon>
        <taxon>Betaproteobacteria</taxon>
        <taxon>Burkholderiales</taxon>
        <taxon>Comamonadaceae</taxon>
        <taxon>Comamonas</taxon>
    </lineage>
</organism>
<dbReference type="Pfam" id="PF00403">
    <property type="entry name" value="HMA"/>
    <property type="match status" value="1"/>
</dbReference>
<dbReference type="PRINTS" id="PR00946">
    <property type="entry name" value="HGSCAVENGER"/>
</dbReference>
<keyword evidence="4 5" id="KW-0476">Mercury</keyword>
<evidence type="ECO:0000313" key="8">
    <source>
        <dbReference type="EMBL" id="QEA13880.1"/>
    </source>
</evidence>
<dbReference type="FunFam" id="3.30.70.100:FF:000001">
    <property type="entry name" value="ATPase copper transporting beta"/>
    <property type="match status" value="1"/>
</dbReference>
<dbReference type="InterPro" id="IPR036163">
    <property type="entry name" value="HMA_dom_sf"/>
</dbReference>
<comment type="function">
    <text evidence="5">Involved in mercury resistance. Acts as a mercury scavenger that specifically binds to a mercuric ion in the periplasm and probably passes it to the cytoplasmic mercuric reductase MerA via the mercuric transport protein MerT.</text>
</comment>
<sequence>MRKSVVSLLVALSPFAALAATPQTATLNVQNMTCELCPVTVKKSLEKVPGVSQVRIDFAKKTATVTFDAEQAQVSTLVKATTDAGYPTTVHK</sequence>
<evidence type="ECO:0000256" key="2">
    <source>
        <dbReference type="ARBA" id="ARBA00022466"/>
    </source>
</evidence>
<gene>
    <name evidence="5 8" type="primary">merP</name>
    <name evidence="8" type="ORF">FOZ74_13055</name>
</gene>
<evidence type="ECO:0000256" key="3">
    <source>
        <dbReference type="ARBA" id="ARBA00022723"/>
    </source>
</evidence>
<evidence type="ECO:0000256" key="4">
    <source>
        <dbReference type="ARBA" id="ARBA00022914"/>
    </source>
</evidence>
<keyword evidence="9" id="KW-1185">Reference proteome</keyword>
<dbReference type="InterPro" id="IPR001802">
    <property type="entry name" value="MerP/CopZ"/>
</dbReference>
<feature type="chain" id="PRO_5023126054" description="Periplasmic mercury ion-binding protein" evidence="6">
    <location>
        <begin position="20"/>
        <end position="92"/>
    </location>
</feature>
<proteinExistence type="predicted"/>
<feature type="signal peptide" evidence="6">
    <location>
        <begin position="1"/>
        <end position="19"/>
    </location>
</feature>
<dbReference type="GO" id="GO:0015097">
    <property type="term" value="F:mercury ion transmembrane transporter activity"/>
    <property type="evidence" value="ECO:0007669"/>
    <property type="project" value="UniProtKB-UniRule"/>
</dbReference>
<evidence type="ECO:0000259" key="7">
    <source>
        <dbReference type="PROSITE" id="PS50846"/>
    </source>
</evidence>
<dbReference type="InterPro" id="IPR011795">
    <property type="entry name" value="MerP"/>
</dbReference>
<protein>
    <recommendedName>
        <fullName evidence="5">Periplasmic mercury ion-binding protein</fullName>
    </recommendedName>
</protein>
<dbReference type="EMBL" id="CP042344">
    <property type="protein sequence ID" value="QEA13880.1"/>
    <property type="molecule type" value="Genomic_DNA"/>
</dbReference>
<evidence type="ECO:0000313" key="9">
    <source>
        <dbReference type="Proteomes" id="UP000321199"/>
    </source>
</evidence>
<reference evidence="8 9" key="1">
    <citation type="submission" date="2019-07" db="EMBL/GenBank/DDBJ databases">
        <title>Complete genome sequence of Comamonas sp. NLF 7-7 isolated from livestock.</title>
        <authorList>
            <person name="Kim D.H."/>
            <person name="Kim J.G."/>
        </authorList>
    </citation>
    <scope>NUCLEOTIDE SEQUENCE [LARGE SCALE GENOMIC DNA]</scope>
    <source>
        <strain evidence="8 9">NLF 7-7</strain>
    </source>
</reference>
<dbReference type="GO" id="GO:0045340">
    <property type="term" value="F:mercury ion binding"/>
    <property type="evidence" value="ECO:0007669"/>
    <property type="project" value="UniProtKB-UniRule"/>
</dbReference>
<dbReference type="Gene3D" id="3.30.70.100">
    <property type="match status" value="1"/>
</dbReference>
<dbReference type="GO" id="GO:0042597">
    <property type="term" value="C:periplasmic space"/>
    <property type="evidence" value="ECO:0007669"/>
    <property type="project" value="UniProtKB-SubCell"/>
</dbReference>
<evidence type="ECO:0000256" key="6">
    <source>
        <dbReference type="SAM" id="SignalP"/>
    </source>
</evidence>
<keyword evidence="5" id="KW-0574">Periplasm</keyword>
<dbReference type="KEGG" id="cof:FOZ74_13055"/>
<keyword evidence="2 5" id="KW-0475">Mercuric resistance</keyword>
<name>A0A5B8RWI8_9BURK</name>